<gene>
    <name evidence="2" type="ORF">V5O49_00855</name>
</gene>
<sequence length="285" mass="31036">MAATPPRLDRTFRWRGREIAWTRLGAGPPLVFCHGTPWSSWLWAPYAQALAHEFTVYLWDMPGYGSSSHLPQHDVHLGVQGEAFAALLEHWEQEAGARTAGWRPHVVAHDYGGAVALRAALLHGARYRSLCLVDVVALRPWGSPFFTLVGGHADVFAALPPAVHRGALEAYVRSAGFRPLGDDDLGALVAPWLDEAGRAAFYRQIAQADEGWTAELEPLLGDLDLPVHVVWGAEDTWIPVDRAHRLADALGAGPPTVLPGAGHLVQLDAPVALATELHRWLTAVR</sequence>
<reference evidence="2" key="1">
    <citation type="journal article" date="2024" name="Antonie Van Leeuwenhoek">
        <title>Isoptericola haloaureus sp. nov., a dimorphic actinobacterium isolated from mangrove sediments of southeast India, implicating biosaline agricultural significance through nitrogen fixation and salt tolerance genes.</title>
        <authorList>
            <person name="Prathaban M."/>
            <person name="Prathiviraj R."/>
            <person name="Ravichandran M."/>
            <person name="Natarajan S.D."/>
            <person name="Sobanaa M."/>
            <person name="Hari Krishna Kumar S."/>
            <person name="Chandrasekar V."/>
            <person name="Selvin J."/>
        </authorList>
    </citation>
    <scope>NUCLEOTIDE SEQUENCE</scope>
    <source>
        <strain evidence="2">MP1014</strain>
    </source>
</reference>
<evidence type="ECO:0000313" key="3">
    <source>
        <dbReference type="Proteomes" id="UP001310387"/>
    </source>
</evidence>
<dbReference type="Pfam" id="PF12697">
    <property type="entry name" value="Abhydrolase_6"/>
    <property type="match status" value="1"/>
</dbReference>
<proteinExistence type="predicted"/>
<feature type="domain" description="AB hydrolase-1" evidence="1">
    <location>
        <begin position="30"/>
        <end position="274"/>
    </location>
</feature>
<dbReference type="InterPro" id="IPR029058">
    <property type="entry name" value="AB_hydrolase_fold"/>
</dbReference>
<dbReference type="RefSeq" id="WP_332900568.1">
    <property type="nucleotide sequence ID" value="NZ_JBAGLP010000097.1"/>
</dbReference>
<dbReference type="Gene3D" id="3.40.50.1820">
    <property type="entry name" value="alpha/beta hydrolase"/>
    <property type="match status" value="1"/>
</dbReference>
<dbReference type="InterPro" id="IPR050228">
    <property type="entry name" value="Carboxylesterase_BioH"/>
</dbReference>
<evidence type="ECO:0000259" key="1">
    <source>
        <dbReference type="Pfam" id="PF12697"/>
    </source>
</evidence>
<dbReference type="PANTHER" id="PTHR43194:SF5">
    <property type="entry name" value="PIMELOYL-[ACYL-CARRIER PROTEIN] METHYL ESTER ESTERASE"/>
    <property type="match status" value="1"/>
</dbReference>
<name>A0ABU7Z2U3_9MICO</name>
<reference evidence="2" key="2">
    <citation type="submission" date="2024-02" db="EMBL/GenBank/DDBJ databases">
        <authorList>
            <person name="Prathaban M."/>
            <person name="Mythili R."/>
            <person name="Sharmila Devi N."/>
            <person name="Sobanaa M."/>
            <person name="Prathiviraj R."/>
            <person name="Selvin J."/>
        </authorList>
    </citation>
    <scope>NUCLEOTIDE SEQUENCE</scope>
    <source>
        <strain evidence="2">MP1014</strain>
    </source>
</reference>
<protein>
    <submittedName>
        <fullName evidence="2">Alpha/beta hydrolase</fullName>
    </submittedName>
</protein>
<organism evidence="2 3">
    <name type="scientific">Isoptericola haloaureus</name>
    <dbReference type="NCBI Taxonomy" id="1542902"/>
    <lineage>
        <taxon>Bacteria</taxon>
        <taxon>Bacillati</taxon>
        <taxon>Actinomycetota</taxon>
        <taxon>Actinomycetes</taxon>
        <taxon>Micrococcales</taxon>
        <taxon>Promicromonosporaceae</taxon>
        <taxon>Isoptericola</taxon>
    </lineage>
</organism>
<dbReference type="InterPro" id="IPR000073">
    <property type="entry name" value="AB_hydrolase_1"/>
</dbReference>
<evidence type="ECO:0000313" key="2">
    <source>
        <dbReference type="EMBL" id="MEG3613666.1"/>
    </source>
</evidence>
<comment type="caution">
    <text evidence="2">The sequence shown here is derived from an EMBL/GenBank/DDBJ whole genome shotgun (WGS) entry which is preliminary data.</text>
</comment>
<dbReference type="GO" id="GO:0016787">
    <property type="term" value="F:hydrolase activity"/>
    <property type="evidence" value="ECO:0007669"/>
    <property type="project" value="UniProtKB-KW"/>
</dbReference>
<dbReference type="PRINTS" id="PR00111">
    <property type="entry name" value="ABHYDROLASE"/>
</dbReference>
<keyword evidence="2" id="KW-0378">Hydrolase</keyword>
<dbReference type="SUPFAM" id="SSF53474">
    <property type="entry name" value="alpha/beta-Hydrolases"/>
    <property type="match status" value="1"/>
</dbReference>
<dbReference type="Proteomes" id="UP001310387">
    <property type="component" value="Unassembled WGS sequence"/>
</dbReference>
<dbReference type="EMBL" id="JBAGLP010000097">
    <property type="protein sequence ID" value="MEG3613666.1"/>
    <property type="molecule type" value="Genomic_DNA"/>
</dbReference>
<keyword evidence="3" id="KW-1185">Reference proteome</keyword>
<accession>A0ABU7Z2U3</accession>
<dbReference type="PANTHER" id="PTHR43194">
    <property type="entry name" value="HYDROLASE ALPHA/BETA FOLD FAMILY"/>
    <property type="match status" value="1"/>
</dbReference>